<proteinExistence type="predicted"/>
<sequence length="77" mass="8461">MTYFCFIESSIFGVPHMEPLVSDSLEDAVVEAEALLKAHFSGIAAHVFLGEERVATLRKEQVRAQPTLGNEDRQGGL</sequence>
<comment type="caution">
    <text evidence="1">The sequence shown here is derived from an EMBL/GenBank/DDBJ whole genome shotgun (WGS) entry which is preliminary data.</text>
</comment>
<protein>
    <submittedName>
        <fullName evidence="1">Uncharacterized protein</fullName>
    </submittedName>
</protein>
<organism evidence="1 2">
    <name type="scientific">Brevundimonas faecalis</name>
    <dbReference type="NCBI Taxonomy" id="947378"/>
    <lineage>
        <taxon>Bacteria</taxon>
        <taxon>Pseudomonadati</taxon>
        <taxon>Pseudomonadota</taxon>
        <taxon>Alphaproteobacteria</taxon>
        <taxon>Caulobacterales</taxon>
        <taxon>Caulobacteraceae</taxon>
        <taxon>Brevundimonas</taxon>
    </lineage>
</organism>
<dbReference type="Proteomes" id="UP001549313">
    <property type="component" value="Unassembled WGS sequence"/>
</dbReference>
<gene>
    <name evidence="1" type="ORF">ABIE19_003099</name>
</gene>
<name>A0ABV2REX8_9CAUL</name>
<reference evidence="1 2" key="1">
    <citation type="submission" date="2024-06" db="EMBL/GenBank/DDBJ databases">
        <title>Sorghum-associated microbial communities from plants grown in Nebraska, USA.</title>
        <authorList>
            <person name="Schachtman D."/>
        </authorList>
    </citation>
    <scope>NUCLEOTIDE SEQUENCE [LARGE SCALE GENOMIC DNA]</scope>
    <source>
        <strain evidence="1 2">2814</strain>
    </source>
</reference>
<keyword evidence="2" id="KW-1185">Reference proteome</keyword>
<dbReference type="EMBL" id="JBEPTF010000005">
    <property type="protein sequence ID" value="MET4685148.1"/>
    <property type="molecule type" value="Genomic_DNA"/>
</dbReference>
<dbReference type="RefSeq" id="WP_354090116.1">
    <property type="nucleotide sequence ID" value="NZ_JBEPTF010000005.1"/>
</dbReference>
<accession>A0ABV2REX8</accession>
<evidence type="ECO:0000313" key="1">
    <source>
        <dbReference type="EMBL" id="MET4685148.1"/>
    </source>
</evidence>
<evidence type="ECO:0000313" key="2">
    <source>
        <dbReference type="Proteomes" id="UP001549313"/>
    </source>
</evidence>